<dbReference type="Pfam" id="PF04703">
    <property type="entry name" value="FaeA"/>
    <property type="match status" value="1"/>
</dbReference>
<dbReference type="InterPro" id="IPR036388">
    <property type="entry name" value="WH-like_DNA-bd_sf"/>
</dbReference>
<keyword evidence="4" id="KW-1185">Reference proteome</keyword>
<protein>
    <submittedName>
        <fullName evidence="3">FaeA/PapI family transcriptional regulator</fullName>
    </submittedName>
</protein>
<reference evidence="3 4" key="1">
    <citation type="submission" date="2024-09" db="EMBL/GenBank/DDBJ databases">
        <authorList>
            <person name="Sun Q."/>
            <person name="Mori K."/>
        </authorList>
    </citation>
    <scope>NUCLEOTIDE SEQUENCE [LARGE SCALE GENOMIC DNA]</scope>
    <source>
        <strain evidence="3 4">CCM 8626</strain>
    </source>
</reference>
<dbReference type="EMBL" id="JBHLXG010000018">
    <property type="protein sequence ID" value="MFC0228323.1"/>
    <property type="molecule type" value="Genomic_DNA"/>
</dbReference>
<gene>
    <name evidence="3" type="ORF">ACFFJ3_17785</name>
</gene>
<evidence type="ECO:0000256" key="1">
    <source>
        <dbReference type="ARBA" id="ARBA00023015"/>
    </source>
</evidence>
<dbReference type="Proteomes" id="UP001589792">
    <property type="component" value="Unassembled WGS sequence"/>
</dbReference>
<dbReference type="InterPro" id="IPR006793">
    <property type="entry name" value="FaeA"/>
</dbReference>
<evidence type="ECO:0000313" key="4">
    <source>
        <dbReference type="Proteomes" id="UP001589792"/>
    </source>
</evidence>
<dbReference type="RefSeq" id="WP_380677816.1">
    <property type="nucleotide sequence ID" value="NZ_CP173186.1"/>
</dbReference>
<organism evidence="3 4">
    <name type="scientific">Serratia aquatilis</name>
    <dbReference type="NCBI Taxonomy" id="1737515"/>
    <lineage>
        <taxon>Bacteria</taxon>
        <taxon>Pseudomonadati</taxon>
        <taxon>Pseudomonadota</taxon>
        <taxon>Gammaproteobacteria</taxon>
        <taxon>Enterobacterales</taxon>
        <taxon>Yersiniaceae</taxon>
        <taxon>Serratia</taxon>
    </lineage>
</organism>
<sequence length="105" mass="12493">MSYHNQEREKQLNRVLTALQNLCKRDNHHTSIPPQVQWPKTREIAEYCEMTIYLARYYLLRLVENKKAYVTAGALNNSLRWYIAEPPSVARQHDKKEEQAVLQDH</sequence>
<dbReference type="Gene3D" id="1.10.10.10">
    <property type="entry name" value="Winged helix-like DNA-binding domain superfamily/Winged helix DNA-binding domain"/>
    <property type="match status" value="1"/>
</dbReference>
<evidence type="ECO:0000313" key="3">
    <source>
        <dbReference type="EMBL" id="MFC0228323.1"/>
    </source>
</evidence>
<evidence type="ECO:0000256" key="2">
    <source>
        <dbReference type="ARBA" id="ARBA00023163"/>
    </source>
</evidence>
<keyword evidence="2" id="KW-0804">Transcription</keyword>
<keyword evidence="1" id="KW-0805">Transcription regulation</keyword>
<name>A0ABV6EHI7_9GAMM</name>
<comment type="caution">
    <text evidence="3">The sequence shown here is derived from an EMBL/GenBank/DDBJ whole genome shotgun (WGS) entry which is preliminary data.</text>
</comment>
<accession>A0ABV6EHI7</accession>
<proteinExistence type="predicted"/>